<protein>
    <recommendedName>
        <fullName evidence="1">Putative membrane protein insertion efficiency factor</fullName>
    </recommendedName>
</protein>
<gene>
    <name evidence="2" type="ORF">RED65_08544</name>
</gene>
<dbReference type="PANTHER" id="PTHR33383:SF1">
    <property type="entry name" value="MEMBRANE PROTEIN INSERTION EFFICIENCY FACTOR-RELATED"/>
    <property type="match status" value="1"/>
</dbReference>
<dbReference type="InterPro" id="IPR002696">
    <property type="entry name" value="Membr_insert_effic_factor_YidD"/>
</dbReference>
<evidence type="ECO:0000313" key="2">
    <source>
        <dbReference type="EMBL" id="EAT11291.1"/>
    </source>
</evidence>
<comment type="subcellular location">
    <subcellularLocation>
        <location evidence="1">Cell membrane</location>
        <topology evidence="1">Peripheral membrane protein</topology>
        <orientation evidence="1">Cytoplasmic side</orientation>
    </subcellularLocation>
</comment>
<organism evidence="2 3">
    <name type="scientific">Bermanella marisrubri</name>
    <dbReference type="NCBI Taxonomy" id="207949"/>
    <lineage>
        <taxon>Bacteria</taxon>
        <taxon>Pseudomonadati</taxon>
        <taxon>Pseudomonadota</taxon>
        <taxon>Gammaproteobacteria</taxon>
        <taxon>Oceanospirillales</taxon>
        <taxon>Oceanospirillaceae</taxon>
        <taxon>Bermanella</taxon>
    </lineage>
</organism>
<comment type="similarity">
    <text evidence="1">Belongs to the UPF0161 family.</text>
</comment>
<dbReference type="STRING" id="207949.RED65_08544"/>
<dbReference type="NCBIfam" id="TIGR00278">
    <property type="entry name" value="membrane protein insertion efficiency factor YidD"/>
    <property type="match status" value="1"/>
</dbReference>
<dbReference type="HOGENOM" id="CLU_144811_6_1_6"/>
<keyword evidence="1" id="KW-1003">Cell membrane</keyword>
<dbReference type="AlphaFoldDB" id="Q1MZ42"/>
<reference evidence="2 3" key="1">
    <citation type="submission" date="2006-03" db="EMBL/GenBank/DDBJ databases">
        <authorList>
            <person name="Pinhassi J."/>
            <person name="Pedros-Alio C."/>
            <person name="Ferriera S."/>
            <person name="Johnson J."/>
            <person name="Kravitz S."/>
            <person name="Halpern A."/>
            <person name="Remington K."/>
            <person name="Beeson K."/>
            <person name="Tran B."/>
            <person name="Rogers Y.-H."/>
            <person name="Friedman R."/>
            <person name="Venter J.C."/>
        </authorList>
    </citation>
    <scope>NUCLEOTIDE SEQUENCE [LARGE SCALE GENOMIC DNA]</scope>
    <source>
        <strain evidence="2 3">RED65</strain>
    </source>
</reference>
<dbReference type="PANTHER" id="PTHR33383">
    <property type="entry name" value="MEMBRANE PROTEIN INSERTION EFFICIENCY FACTOR-RELATED"/>
    <property type="match status" value="1"/>
</dbReference>
<dbReference type="Proteomes" id="UP000004263">
    <property type="component" value="Unassembled WGS sequence"/>
</dbReference>
<comment type="function">
    <text evidence="1">Could be involved in insertion of integral membrane proteins into the membrane.</text>
</comment>
<comment type="caution">
    <text evidence="2">The sequence shown here is derived from an EMBL/GenBank/DDBJ whole genome shotgun (WGS) entry which is preliminary data.</text>
</comment>
<evidence type="ECO:0000256" key="1">
    <source>
        <dbReference type="HAMAP-Rule" id="MF_00386"/>
    </source>
</evidence>
<accession>Q1MZ42</accession>
<sequence length="76" mass="8718">MNVLSLPIRFYRIAISPMLPNRCRHIPTCSEYALEALQKHGPITGLWLSIKRIGRCHPWGTHGYDPVPDNHDIKKS</sequence>
<name>Q1MZ42_9GAMM</name>
<evidence type="ECO:0000313" key="3">
    <source>
        <dbReference type="Proteomes" id="UP000004263"/>
    </source>
</evidence>
<dbReference type="SMART" id="SM01234">
    <property type="entry name" value="Haemolytic"/>
    <property type="match status" value="1"/>
</dbReference>
<dbReference type="GO" id="GO:0005886">
    <property type="term" value="C:plasma membrane"/>
    <property type="evidence" value="ECO:0007669"/>
    <property type="project" value="UniProtKB-SubCell"/>
</dbReference>
<dbReference type="Pfam" id="PF01809">
    <property type="entry name" value="YidD"/>
    <property type="match status" value="1"/>
</dbReference>
<keyword evidence="1" id="KW-0472">Membrane</keyword>
<dbReference type="HAMAP" id="MF_00386">
    <property type="entry name" value="UPF0161_YidD"/>
    <property type="match status" value="1"/>
</dbReference>
<dbReference type="EMBL" id="AAQH01000020">
    <property type="protein sequence ID" value="EAT11291.1"/>
    <property type="molecule type" value="Genomic_DNA"/>
</dbReference>
<keyword evidence="3" id="KW-1185">Reference proteome</keyword>
<proteinExistence type="inferred from homology"/>